<dbReference type="PANTHER" id="PTHR16166">
    <property type="entry name" value="VACUOLAR PROTEIN SORTING-ASSOCIATED PROTEIN VPS13"/>
    <property type="match status" value="1"/>
</dbReference>
<protein>
    <submittedName>
        <fullName evidence="1">Uncharacterized protein</fullName>
    </submittedName>
</protein>
<sequence length="335" mass="35923">MSANAIASSISLRHFASLRSSGLSEYTKGRAEDVPFDGEEVFNTKNDQANDYGQKDEIWATMHPLYRPGLIGISLIHHPMPDLSPLSDNHANHHNQQDFPAPPGTPDISCLPVKKLLCDAKQLFDSSLLLPFLPVSLHQHLSIYDPLCNFNHLAKRQQICWDSLALAIICYMIEFAHLPTTGIFHCILPSWGAIQGPEEFIEGMALGLKALVGGAVGGLAGAASRITGAMAKGVAAITMDEDYQQKRREAMNKQPSGFKEGITRGGKGLVSGFVSGITGIITKPIRGAQKEGAAGFFKGVGKGLVGAVARPTGGIIDMASSTFQGIKRQECIDCQ</sequence>
<evidence type="ECO:0000313" key="2">
    <source>
        <dbReference type="Proteomes" id="UP000826234"/>
    </source>
</evidence>
<dbReference type="EMBL" id="JAIPUX010000439">
    <property type="protein sequence ID" value="KAH0628250.1"/>
    <property type="molecule type" value="Genomic_DNA"/>
</dbReference>
<dbReference type="PANTHER" id="PTHR16166:SF22">
    <property type="entry name" value="INTERMEMBRANE LIPID TRANSFER PROTEIN VPS13A"/>
    <property type="match status" value="1"/>
</dbReference>
<organism evidence="1 2">
    <name type="scientific">Phrynosoma platyrhinos</name>
    <name type="common">Desert horned lizard</name>
    <dbReference type="NCBI Taxonomy" id="52577"/>
    <lineage>
        <taxon>Eukaryota</taxon>
        <taxon>Metazoa</taxon>
        <taxon>Chordata</taxon>
        <taxon>Craniata</taxon>
        <taxon>Vertebrata</taxon>
        <taxon>Euteleostomi</taxon>
        <taxon>Lepidosauria</taxon>
        <taxon>Squamata</taxon>
        <taxon>Bifurcata</taxon>
        <taxon>Unidentata</taxon>
        <taxon>Episquamata</taxon>
        <taxon>Toxicofera</taxon>
        <taxon>Iguania</taxon>
        <taxon>Phrynosomatidae</taxon>
        <taxon>Phrynosomatinae</taxon>
        <taxon>Phrynosoma</taxon>
    </lineage>
</organism>
<keyword evidence="2" id="KW-1185">Reference proteome</keyword>
<dbReference type="Proteomes" id="UP000826234">
    <property type="component" value="Unassembled WGS sequence"/>
</dbReference>
<reference evidence="1 2" key="1">
    <citation type="journal article" date="2022" name="Gigascience">
        <title>A chromosome-level genome assembly and annotation of the desert horned lizard, Phrynosoma platyrhinos, provides insight into chromosomal rearrangements among reptiles.</title>
        <authorList>
            <person name="Koochekian N."/>
            <person name="Ascanio A."/>
            <person name="Farleigh K."/>
            <person name="Card D.C."/>
            <person name="Schield D.R."/>
            <person name="Castoe T.A."/>
            <person name="Jezkova T."/>
        </authorList>
    </citation>
    <scope>NUCLEOTIDE SEQUENCE [LARGE SCALE GENOMIC DNA]</scope>
    <source>
        <strain evidence="1">NK-2021</strain>
    </source>
</reference>
<proteinExistence type="predicted"/>
<dbReference type="InterPro" id="IPR026847">
    <property type="entry name" value="VPS13"/>
</dbReference>
<accession>A0ABQ7TFQ0</accession>
<evidence type="ECO:0000313" key="1">
    <source>
        <dbReference type="EMBL" id="KAH0628250.1"/>
    </source>
</evidence>
<comment type="caution">
    <text evidence="1">The sequence shown here is derived from an EMBL/GenBank/DDBJ whole genome shotgun (WGS) entry which is preliminary data.</text>
</comment>
<name>A0ABQ7TFQ0_PHRPL</name>
<gene>
    <name evidence="1" type="ORF">JD844_009145</name>
</gene>